<feature type="compositionally biased region" description="Polar residues" evidence="1">
    <location>
        <begin position="329"/>
        <end position="338"/>
    </location>
</feature>
<organism evidence="3 4">
    <name type="scientific">Armillaria gallica</name>
    <name type="common">Bulbous honey fungus</name>
    <name type="synonym">Armillaria bulbosa</name>
    <dbReference type="NCBI Taxonomy" id="47427"/>
    <lineage>
        <taxon>Eukaryota</taxon>
        <taxon>Fungi</taxon>
        <taxon>Dikarya</taxon>
        <taxon>Basidiomycota</taxon>
        <taxon>Agaricomycotina</taxon>
        <taxon>Agaricomycetes</taxon>
        <taxon>Agaricomycetidae</taxon>
        <taxon>Agaricales</taxon>
        <taxon>Marasmiineae</taxon>
        <taxon>Physalacriaceae</taxon>
        <taxon>Armillaria</taxon>
    </lineage>
</organism>
<evidence type="ECO:0000259" key="2">
    <source>
        <dbReference type="Pfam" id="PF20415"/>
    </source>
</evidence>
<feature type="region of interest" description="Disordered" evidence="1">
    <location>
        <begin position="319"/>
        <end position="346"/>
    </location>
</feature>
<dbReference type="Gene3D" id="3.90.20.10">
    <property type="match status" value="1"/>
</dbReference>
<dbReference type="InterPro" id="IPR046522">
    <property type="entry name" value="DUF6699"/>
</dbReference>
<dbReference type="STRING" id="47427.A0A2H3CYC4"/>
<proteinExistence type="predicted"/>
<feature type="domain" description="DUF6699" evidence="2">
    <location>
        <begin position="161"/>
        <end position="296"/>
    </location>
</feature>
<reference evidence="4" key="1">
    <citation type="journal article" date="2017" name="Nat. Ecol. Evol.">
        <title>Genome expansion and lineage-specific genetic innovations in the forest pathogenic fungi Armillaria.</title>
        <authorList>
            <person name="Sipos G."/>
            <person name="Prasanna A.N."/>
            <person name="Walter M.C."/>
            <person name="O'Connor E."/>
            <person name="Balint B."/>
            <person name="Krizsan K."/>
            <person name="Kiss B."/>
            <person name="Hess J."/>
            <person name="Varga T."/>
            <person name="Slot J."/>
            <person name="Riley R."/>
            <person name="Boka B."/>
            <person name="Rigling D."/>
            <person name="Barry K."/>
            <person name="Lee J."/>
            <person name="Mihaltcheva S."/>
            <person name="LaButti K."/>
            <person name="Lipzen A."/>
            <person name="Waldron R."/>
            <person name="Moloney N.M."/>
            <person name="Sperisen C."/>
            <person name="Kredics L."/>
            <person name="Vagvoelgyi C."/>
            <person name="Patrignani A."/>
            <person name="Fitzpatrick D."/>
            <person name="Nagy I."/>
            <person name="Doyle S."/>
            <person name="Anderson J.B."/>
            <person name="Grigoriev I.V."/>
            <person name="Gueldener U."/>
            <person name="Muensterkoetter M."/>
            <person name="Nagy L.G."/>
        </authorList>
    </citation>
    <scope>NUCLEOTIDE SEQUENCE [LARGE SCALE GENOMIC DNA]</scope>
    <source>
        <strain evidence="4">Ar21-2</strain>
    </source>
</reference>
<accession>A0A2H3CYC4</accession>
<dbReference type="AlphaFoldDB" id="A0A2H3CYC4"/>
<keyword evidence="4" id="KW-1185">Reference proteome</keyword>
<sequence length="606" mass="67187">MAGRFSYTPNATPYTPFYDPFTAAAVQNSPFIPPAALYPGTPSPYAANIPLPGGSPHLGPVPFPPTPGGGAGVFYDPAVGWVPPRERRPSWNGPENPFFNAPLGVRQRTNSFGGIGGQADTRGDHFHNTSLYNLYQQNQQLPVQLQSNPWLTTYAQAGYLRFDLSMAAFNPIRVDNMGMHTQLGFNELSGPATHPHIQRMTIICDAMPYWPITIGDGSGGLSLGDVLQGLYRMMMWRISRVEWERFPEGDRTAIAKAFARRCRALGNSQLENAERQDGVKRVDLLLGKTMFRGLVVEGGVMKIVLPPAVHIESPPVQSQRFGSHLLSRPRTSPTQHPLQNPPHPRTSKILCYGTHRLGKWKTTTEFLHRLTPHLFPPSIHRRSRPHRRYIKTAANSTDDHEELASNSSSGFLAAPCSSLSSLDADPGKGATEDTQCSKNSNVQASSDSEEAPSFYRLGEGGGSSSDNMAEIAARRSNLPSNWSKFYHSVRAPGNQSVRKVSKPEAGQTNQEFTEDTVQAISRRMDELEQDFGAAIDKVDRRSSEMFKKQNERFSDMEKRRDERFSDMEKRQDERFSEMSKKQDEILAALAAGQPASSTSSNYCCLQ</sequence>
<dbReference type="Proteomes" id="UP000217790">
    <property type="component" value="Unassembled WGS sequence"/>
</dbReference>
<evidence type="ECO:0000313" key="4">
    <source>
        <dbReference type="Proteomes" id="UP000217790"/>
    </source>
</evidence>
<feature type="compositionally biased region" description="Polar residues" evidence="1">
    <location>
        <begin position="432"/>
        <end position="446"/>
    </location>
</feature>
<dbReference type="InParanoid" id="A0A2H3CYC4"/>
<name>A0A2H3CYC4_ARMGA</name>
<feature type="region of interest" description="Disordered" evidence="1">
    <location>
        <begin position="422"/>
        <end position="462"/>
    </location>
</feature>
<feature type="region of interest" description="Disordered" evidence="1">
    <location>
        <begin position="540"/>
        <end position="580"/>
    </location>
</feature>
<evidence type="ECO:0000313" key="3">
    <source>
        <dbReference type="EMBL" id="PBK83498.1"/>
    </source>
</evidence>
<gene>
    <name evidence="3" type="ORF">ARMGADRAFT_1037871</name>
</gene>
<protein>
    <recommendedName>
        <fullName evidence="2">DUF6699 domain-containing protein</fullName>
    </recommendedName>
</protein>
<dbReference type="Pfam" id="PF20415">
    <property type="entry name" value="DUF6699"/>
    <property type="match status" value="1"/>
</dbReference>
<dbReference type="EMBL" id="KZ293706">
    <property type="protein sequence ID" value="PBK83498.1"/>
    <property type="molecule type" value="Genomic_DNA"/>
</dbReference>
<dbReference type="OrthoDB" id="3251728at2759"/>
<evidence type="ECO:0000256" key="1">
    <source>
        <dbReference type="SAM" id="MobiDB-lite"/>
    </source>
</evidence>